<dbReference type="Pfam" id="PF02635">
    <property type="entry name" value="DsrE"/>
    <property type="match status" value="1"/>
</dbReference>
<dbReference type="Gene3D" id="3.40.1260.10">
    <property type="entry name" value="DsrEFH-like"/>
    <property type="match status" value="1"/>
</dbReference>
<proteinExistence type="predicted"/>
<reference evidence="2 3" key="1">
    <citation type="submission" date="2022-11" db="EMBL/GenBank/DDBJ databases">
        <title>Desulfobotulus tamanensis H1 sp. nov. - anaerobic, alkaliphilic, sulphate reducing bacterium isolated from terrestrial mud volcano.</title>
        <authorList>
            <person name="Frolova A."/>
            <person name="Merkel A.Y."/>
            <person name="Slobodkin A.I."/>
        </authorList>
    </citation>
    <scope>NUCLEOTIDE SEQUENCE [LARGE SCALE GENOMIC DNA]</scope>
    <source>
        <strain evidence="2 3">H1</strain>
    </source>
</reference>
<gene>
    <name evidence="2" type="primary">yedF</name>
    <name evidence="2" type="ORF">OOT00_04480</name>
</gene>
<evidence type="ECO:0000313" key="3">
    <source>
        <dbReference type="Proteomes" id="UP001209681"/>
    </source>
</evidence>
<dbReference type="SUPFAM" id="SSF64307">
    <property type="entry name" value="SirA-like"/>
    <property type="match status" value="1"/>
</dbReference>
<protein>
    <submittedName>
        <fullName evidence="2">Sulfurtransferase-like selenium metabolism protein YedF</fullName>
    </submittedName>
</protein>
<sequence>MGELDCRGRACPQPVLMTRNFLAEENPSENFCVLVDNRAAAENVKRFLENSGRACLVESRGGGFAVCASGGEGPEKEKGTVLVPKEGEGLRKILVVLANDRIGRGDGVLGRGLMTNFILTLDEMGDSLWRIVCLNEGVHLALEGAPSLDPLRQLESRGVEILVCGTCMEHYGVTDRRAVGSSTNMLDIVTGLAVADTVINL</sequence>
<dbReference type="InterPro" id="IPR003787">
    <property type="entry name" value="Sulphur_relay_DsrE/F-like"/>
</dbReference>
<dbReference type="InterPro" id="IPR036868">
    <property type="entry name" value="TusA-like_sf"/>
</dbReference>
<dbReference type="InterPro" id="IPR019870">
    <property type="entry name" value="Se_metab_YedF"/>
</dbReference>
<name>A0ABT3N717_9BACT</name>
<accession>A0ABT3N717</accession>
<dbReference type="InterPro" id="IPR027396">
    <property type="entry name" value="DsrEFH-like"/>
</dbReference>
<organism evidence="2 3">
    <name type="scientific">Desulfobotulus pelophilus</name>
    <dbReference type="NCBI Taxonomy" id="2823377"/>
    <lineage>
        <taxon>Bacteria</taxon>
        <taxon>Pseudomonadati</taxon>
        <taxon>Thermodesulfobacteriota</taxon>
        <taxon>Desulfobacteria</taxon>
        <taxon>Desulfobacterales</taxon>
        <taxon>Desulfobacteraceae</taxon>
        <taxon>Desulfobotulus</taxon>
    </lineage>
</organism>
<dbReference type="Gene3D" id="3.30.110.40">
    <property type="entry name" value="TusA-like domain"/>
    <property type="match status" value="1"/>
</dbReference>
<dbReference type="Proteomes" id="UP001209681">
    <property type="component" value="Unassembled WGS sequence"/>
</dbReference>
<dbReference type="NCBIfam" id="TIGR03527">
    <property type="entry name" value="selenium_YedF"/>
    <property type="match status" value="1"/>
</dbReference>
<dbReference type="Pfam" id="PF01206">
    <property type="entry name" value="TusA"/>
    <property type="match status" value="1"/>
</dbReference>
<keyword evidence="3" id="KW-1185">Reference proteome</keyword>
<comment type="caution">
    <text evidence="2">The sequence shown here is derived from an EMBL/GenBank/DDBJ whole genome shotgun (WGS) entry which is preliminary data.</text>
</comment>
<dbReference type="SUPFAM" id="SSF75169">
    <property type="entry name" value="DsrEFH-like"/>
    <property type="match status" value="1"/>
</dbReference>
<evidence type="ECO:0000259" key="1">
    <source>
        <dbReference type="Pfam" id="PF01206"/>
    </source>
</evidence>
<evidence type="ECO:0000313" key="2">
    <source>
        <dbReference type="EMBL" id="MCW7753240.1"/>
    </source>
</evidence>
<dbReference type="RefSeq" id="WP_265424097.1">
    <property type="nucleotide sequence ID" value="NZ_JAPFPW010000003.1"/>
</dbReference>
<dbReference type="EMBL" id="JAPFPW010000003">
    <property type="protein sequence ID" value="MCW7753240.1"/>
    <property type="molecule type" value="Genomic_DNA"/>
</dbReference>
<dbReference type="InterPro" id="IPR001455">
    <property type="entry name" value="TusA-like"/>
</dbReference>
<feature type="domain" description="UPF0033" evidence="1">
    <location>
        <begin position="3"/>
        <end position="63"/>
    </location>
</feature>